<sequence length="448" mass="49570">MMMSGIDFSVSSNCIGEFGDHHRHQQQTSQLSHNHHHHLLRLNPNPIPNPIIQNLDSSSASSLPPSLPKKKRNLPGKPDPDAEVIALSPNTLMATNRFICEICNKGFQRDQNLQLHRRGHNLPWKLRQRSSKEAVIVKKKVYICPEKCCVHHDPSRALGDLTGIKKHYSRKHGEKKWKCEKCCKKYAVQSDWKAHSKTCGTRDYKCDCGTLFSRKDSFITHRAFCDALAEESAKLISSVTSPNSRLNFIASNNNSIIKSQFQDHNFESSPYIPQILPPTNNLFQISNQVLSLNNKNNNHNPSKTAIMNLTLSSFTHKQQQQQQSVAAYDNSPSFCSATGGGGGGMSATALLLKAAQLGSTKSNDNSFCSRSNSVGVVMSSSSSSNNISVENGNYFGGKGNGLKDFFGRKESGDELIIPLMESEMTKFASSMSSEMGFISQFIGNNSLR</sequence>
<dbReference type="PROSITE" id="PS00028">
    <property type="entry name" value="ZINC_FINGER_C2H2_1"/>
    <property type="match status" value="1"/>
</dbReference>
<evidence type="ECO:0000256" key="8">
    <source>
        <dbReference type="PROSITE-ProRule" id="PRU00042"/>
    </source>
</evidence>
<dbReference type="InterPro" id="IPR031140">
    <property type="entry name" value="IDD1-16"/>
</dbReference>
<evidence type="ECO:0000256" key="3">
    <source>
        <dbReference type="ARBA" id="ARBA00022771"/>
    </source>
</evidence>
<evidence type="ECO:0000256" key="6">
    <source>
        <dbReference type="ARBA" id="ARBA00023125"/>
    </source>
</evidence>
<dbReference type="InterPro" id="IPR055187">
    <property type="entry name" value="C2CH-3rd_BIRD-IDD"/>
</dbReference>
<dbReference type="InterPro" id="IPR055186">
    <property type="entry name" value="C2H2-2nd_BIRD-IDD"/>
</dbReference>
<evidence type="ECO:0000313" key="11">
    <source>
        <dbReference type="EMBL" id="KGN48137.1"/>
    </source>
</evidence>
<keyword evidence="2" id="KW-0677">Repeat</keyword>
<feature type="region of interest" description="Disordered" evidence="9">
    <location>
        <begin position="21"/>
        <end position="81"/>
    </location>
</feature>
<dbReference type="GO" id="GO:0003700">
    <property type="term" value="F:DNA-binding transcription factor activity"/>
    <property type="evidence" value="ECO:0000318"/>
    <property type="project" value="GO_Central"/>
</dbReference>
<dbReference type="PANTHER" id="PTHR10593">
    <property type="entry name" value="SERINE/THREONINE-PROTEIN KINASE RIO"/>
    <property type="match status" value="1"/>
</dbReference>
<protein>
    <recommendedName>
        <fullName evidence="10">C2H2-type domain-containing protein</fullName>
    </recommendedName>
</protein>
<dbReference type="SUPFAM" id="SSF57667">
    <property type="entry name" value="beta-beta-alpha zinc fingers"/>
    <property type="match status" value="1"/>
</dbReference>
<dbReference type="FunFam" id="3.30.160.60:FF:000554">
    <property type="entry name" value="protein indeterminate-domain 12-like"/>
    <property type="match status" value="1"/>
</dbReference>
<organism evidence="11 12">
    <name type="scientific">Cucumis sativus</name>
    <name type="common">Cucumber</name>
    <dbReference type="NCBI Taxonomy" id="3659"/>
    <lineage>
        <taxon>Eukaryota</taxon>
        <taxon>Viridiplantae</taxon>
        <taxon>Streptophyta</taxon>
        <taxon>Embryophyta</taxon>
        <taxon>Tracheophyta</taxon>
        <taxon>Spermatophyta</taxon>
        <taxon>Magnoliopsida</taxon>
        <taxon>eudicotyledons</taxon>
        <taxon>Gunneridae</taxon>
        <taxon>Pentapetalae</taxon>
        <taxon>rosids</taxon>
        <taxon>fabids</taxon>
        <taxon>Cucurbitales</taxon>
        <taxon>Cucurbitaceae</taxon>
        <taxon>Benincaseae</taxon>
        <taxon>Cucumis</taxon>
    </lineage>
</organism>
<evidence type="ECO:0000259" key="10">
    <source>
        <dbReference type="PROSITE" id="PS50157"/>
    </source>
</evidence>
<dbReference type="Gene3D" id="3.30.160.60">
    <property type="entry name" value="Classic Zinc Finger"/>
    <property type="match status" value="2"/>
</dbReference>
<feature type="compositionally biased region" description="Low complexity" evidence="9">
    <location>
        <begin position="50"/>
        <end position="64"/>
    </location>
</feature>
<dbReference type="GO" id="GO:0008270">
    <property type="term" value="F:zinc ion binding"/>
    <property type="evidence" value="ECO:0007669"/>
    <property type="project" value="UniProtKB-KW"/>
</dbReference>
<gene>
    <name evidence="11" type="ORF">Csa_6G445020</name>
</gene>
<reference evidence="11 12" key="3">
    <citation type="journal article" date="2010" name="BMC Genomics">
        <title>Transcriptome sequencing and comparative analysis of cucumber flowers with different sex types.</title>
        <authorList>
            <person name="Guo S."/>
            <person name="Zheng Y."/>
            <person name="Joung J.G."/>
            <person name="Liu S."/>
            <person name="Zhang Z."/>
            <person name="Crasta O.R."/>
            <person name="Sobral B.W."/>
            <person name="Xu Y."/>
            <person name="Huang S."/>
            <person name="Fei Z."/>
        </authorList>
    </citation>
    <scope>NUCLEOTIDE SEQUENCE [LARGE SCALE GENOMIC DNA]</scope>
    <source>
        <strain evidence="12">cv. 9930</strain>
    </source>
</reference>
<name>A0A0A0KIB8_CUCSA</name>
<evidence type="ECO:0000256" key="2">
    <source>
        <dbReference type="ARBA" id="ARBA00022737"/>
    </source>
</evidence>
<keyword evidence="7" id="KW-0804">Transcription</keyword>
<dbReference type="Pfam" id="PF22996">
    <property type="entry name" value="C2H2-2nd_BIRD-IDD"/>
    <property type="match status" value="1"/>
</dbReference>
<accession>A0A0A0KIB8</accession>
<dbReference type="EMBL" id="CM002927">
    <property type="protein sequence ID" value="KGN48137.1"/>
    <property type="molecule type" value="Genomic_DNA"/>
</dbReference>
<evidence type="ECO:0000256" key="1">
    <source>
        <dbReference type="ARBA" id="ARBA00022723"/>
    </source>
</evidence>
<evidence type="ECO:0000313" key="12">
    <source>
        <dbReference type="Proteomes" id="UP000029981"/>
    </source>
</evidence>
<dbReference type="GO" id="GO:0005634">
    <property type="term" value="C:nucleus"/>
    <property type="evidence" value="ECO:0000318"/>
    <property type="project" value="GO_Central"/>
</dbReference>
<keyword evidence="12" id="KW-1185">Reference proteome</keyword>
<dbReference type="InterPro" id="IPR055185">
    <property type="entry name" value="C2CH-4th_BIRD-IDD"/>
</dbReference>
<dbReference type="Pfam" id="PF22992">
    <property type="entry name" value="C2CH-4th_BIRD-IDD"/>
    <property type="match status" value="1"/>
</dbReference>
<dbReference type="Pfam" id="PF22995">
    <property type="entry name" value="C2CH-3rd_BIRD-IDD"/>
    <property type="match status" value="1"/>
</dbReference>
<dbReference type="InterPro" id="IPR036236">
    <property type="entry name" value="Znf_C2H2_sf"/>
</dbReference>
<keyword evidence="6" id="KW-0238">DNA-binding</keyword>
<reference evidence="11 12" key="2">
    <citation type="journal article" date="2009" name="PLoS ONE">
        <title>An integrated genetic and cytogenetic map of the cucumber genome.</title>
        <authorList>
            <person name="Ren Y."/>
            <person name="Zhang Z."/>
            <person name="Liu J."/>
            <person name="Staub J.E."/>
            <person name="Han Y."/>
            <person name="Cheng Z."/>
            <person name="Li X."/>
            <person name="Lu J."/>
            <person name="Miao H."/>
            <person name="Kang H."/>
            <person name="Xie B."/>
            <person name="Gu X."/>
            <person name="Wang X."/>
            <person name="Du Y."/>
            <person name="Jin W."/>
            <person name="Huang S."/>
        </authorList>
    </citation>
    <scope>NUCLEOTIDE SEQUENCE [LARGE SCALE GENOMIC DNA]</scope>
    <source>
        <strain evidence="12">cv. 9930</strain>
    </source>
</reference>
<dbReference type="STRING" id="3659.A0A0A0KIB8"/>
<dbReference type="PANTHER" id="PTHR10593:SF231">
    <property type="entry name" value="PROTEIN INDETERMINATE-DOMAIN 13-RELATED"/>
    <property type="match status" value="1"/>
</dbReference>
<dbReference type="FunFam" id="3.30.160.60:FF:000131">
    <property type="entry name" value="protein indeterminate-domain 5, chloroplastic-like"/>
    <property type="match status" value="1"/>
</dbReference>
<dbReference type="AlphaFoldDB" id="A0A0A0KIB8"/>
<feature type="domain" description="C2H2-type" evidence="10">
    <location>
        <begin position="98"/>
        <end position="120"/>
    </location>
</feature>
<keyword evidence="4" id="KW-0862">Zinc</keyword>
<dbReference type="InterPro" id="IPR013087">
    <property type="entry name" value="Znf_C2H2_type"/>
</dbReference>
<keyword evidence="1" id="KW-0479">Metal-binding</keyword>
<keyword evidence="5" id="KW-0805">Transcription regulation</keyword>
<evidence type="ECO:0000256" key="9">
    <source>
        <dbReference type="SAM" id="MobiDB-lite"/>
    </source>
</evidence>
<evidence type="ECO:0000256" key="5">
    <source>
        <dbReference type="ARBA" id="ARBA00023015"/>
    </source>
</evidence>
<evidence type="ECO:0000256" key="4">
    <source>
        <dbReference type="ARBA" id="ARBA00022833"/>
    </source>
</evidence>
<keyword evidence="3 8" id="KW-0863">Zinc-finger</keyword>
<reference evidence="11 12" key="4">
    <citation type="journal article" date="2011" name="BMC Genomics">
        <title>RNA-Seq improves annotation of protein-coding genes in the cucumber genome.</title>
        <authorList>
            <person name="Li Z."/>
            <person name="Zhang Z."/>
            <person name="Yan P."/>
            <person name="Huang S."/>
            <person name="Fei Z."/>
            <person name="Lin K."/>
        </authorList>
    </citation>
    <scope>NUCLEOTIDE SEQUENCE [LARGE SCALE GENOMIC DNA]</scope>
    <source>
        <strain evidence="12">cv. 9930</strain>
    </source>
</reference>
<dbReference type="eggNOG" id="KOG1721">
    <property type="taxonomic scope" value="Eukaryota"/>
</dbReference>
<proteinExistence type="predicted"/>
<evidence type="ECO:0000256" key="7">
    <source>
        <dbReference type="ARBA" id="ARBA00023163"/>
    </source>
</evidence>
<dbReference type="Gramene" id="KGN48137">
    <property type="protein sequence ID" value="KGN48137"/>
    <property type="gene ID" value="Csa_6G445020"/>
</dbReference>
<dbReference type="PROSITE" id="PS50157">
    <property type="entry name" value="ZINC_FINGER_C2H2_2"/>
    <property type="match status" value="1"/>
</dbReference>
<dbReference type="OrthoDB" id="6354171at2759"/>
<dbReference type="GO" id="GO:0003677">
    <property type="term" value="F:DNA binding"/>
    <property type="evidence" value="ECO:0007669"/>
    <property type="project" value="UniProtKB-KW"/>
</dbReference>
<dbReference type="Proteomes" id="UP000029981">
    <property type="component" value="Chromosome 6"/>
</dbReference>
<reference evidence="11 12" key="1">
    <citation type="journal article" date="2009" name="Nat. Genet.">
        <title>The genome of the cucumber, Cucumis sativus L.</title>
        <authorList>
            <person name="Huang S."/>
            <person name="Li R."/>
            <person name="Zhang Z."/>
            <person name="Li L."/>
            <person name="Gu X."/>
            <person name="Fan W."/>
            <person name="Lucas W.J."/>
            <person name="Wang X."/>
            <person name="Xie B."/>
            <person name="Ni P."/>
            <person name="Ren Y."/>
            <person name="Zhu H."/>
            <person name="Li J."/>
            <person name="Lin K."/>
            <person name="Jin W."/>
            <person name="Fei Z."/>
            <person name="Li G."/>
            <person name="Staub J."/>
            <person name="Kilian A."/>
            <person name="van der Vossen E.A."/>
            <person name="Wu Y."/>
            <person name="Guo J."/>
            <person name="He J."/>
            <person name="Jia Z."/>
            <person name="Ren Y."/>
            <person name="Tian G."/>
            <person name="Lu Y."/>
            <person name="Ruan J."/>
            <person name="Qian W."/>
            <person name="Wang M."/>
            <person name="Huang Q."/>
            <person name="Li B."/>
            <person name="Xuan Z."/>
            <person name="Cao J."/>
            <person name="Asan"/>
            <person name="Wu Z."/>
            <person name="Zhang J."/>
            <person name="Cai Q."/>
            <person name="Bai Y."/>
            <person name="Zhao B."/>
            <person name="Han Y."/>
            <person name="Li Y."/>
            <person name="Li X."/>
            <person name="Wang S."/>
            <person name="Shi Q."/>
            <person name="Liu S."/>
            <person name="Cho W.K."/>
            <person name="Kim J.Y."/>
            <person name="Xu Y."/>
            <person name="Heller-Uszynska K."/>
            <person name="Miao H."/>
            <person name="Cheng Z."/>
            <person name="Zhang S."/>
            <person name="Wu J."/>
            <person name="Yang Y."/>
            <person name="Kang H."/>
            <person name="Li M."/>
            <person name="Liang H."/>
            <person name="Ren X."/>
            <person name="Shi Z."/>
            <person name="Wen M."/>
            <person name="Jian M."/>
            <person name="Yang H."/>
            <person name="Zhang G."/>
            <person name="Yang Z."/>
            <person name="Chen R."/>
            <person name="Liu S."/>
            <person name="Li J."/>
            <person name="Ma L."/>
            <person name="Liu H."/>
            <person name="Zhou Y."/>
            <person name="Zhao J."/>
            <person name="Fang X."/>
            <person name="Li G."/>
            <person name="Fang L."/>
            <person name="Li Y."/>
            <person name="Liu D."/>
            <person name="Zheng H."/>
            <person name="Zhang Y."/>
            <person name="Qin N."/>
            <person name="Li Z."/>
            <person name="Yang G."/>
            <person name="Yang S."/>
            <person name="Bolund L."/>
            <person name="Kristiansen K."/>
            <person name="Zheng H."/>
            <person name="Li S."/>
            <person name="Zhang X."/>
            <person name="Yang H."/>
            <person name="Wang J."/>
            <person name="Sun R."/>
            <person name="Zhang B."/>
            <person name="Jiang S."/>
            <person name="Wang J."/>
            <person name="Du Y."/>
            <person name="Li S."/>
        </authorList>
    </citation>
    <scope>NUCLEOTIDE SEQUENCE [LARGE SCALE GENOMIC DNA]</scope>
    <source>
        <strain evidence="12">cv. 9930</strain>
    </source>
</reference>
<dbReference type="KEGG" id="csv:101221389"/>